<evidence type="ECO:0000313" key="2">
    <source>
        <dbReference type="EMBL" id="RDW93095.1"/>
    </source>
</evidence>
<keyword evidence="1" id="KW-1133">Transmembrane helix</keyword>
<sequence length="411" mass="46693">MSNPMGYFKCFLTCATRLSNRMDYFLKGFLTWSVLLHVILLLILLNVRLETLFGDNTKSAPAAEQFFDSESDCQAALYENPDIFKARQIEIDIRPLADARGGRIRIPGVSLRRELFDFDGAGAVCEWISRLPFGLAQTTIHIYAPPATSFPDEQRSGNEPASAKAGLIILWDRINKLVDMLGRVGSVESLVLMLHSKDPNGPGDNESKSTGWHGCRISGRGRISLNLRKPLPDSSPPWLEKLVSETKFHFGFRRTLYNHEVVMLPFCRLRNVRHLSVTPPLDLSSPWMFLNFRLYRLALSHFFNSNKPTPAARLAGEPRAIHVDRMLDIFERLITEINTAYHFSLEGLADGVVNGMERDLHGQLKRKLLWRSAISQAISQTDEKTEEKAEGKYKGGYRWIWPDVLDWDAEC</sequence>
<gene>
    <name evidence="2" type="ORF">DSM5745_00417</name>
</gene>
<keyword evidence="1" id="KW-0812">Transmembrane</keyword>
<feature type="transmembrane region" description="Helical" evidence="1">
    <location>
        <begin position="29"/>
        <end position="49"/>
    </location>
</feature>
<proteinExistence type="predicted"/>
<dbReference type="GeneID" id="38110787"/>
<dbReference type="AlphaFoldDB" id="A0A3D8T3F9"/>
<comment type="caution">
    <text evidence="2">The sequence shown here is derived from an EMBL/GenBank/DDBJ whole genome shotgun (WGS) entry which is preliminary data.</text>
</comment>
<evidence type="ECO:0000313" key="3">
    <source>
        <dbReference type="Proteomes" id="UP000256690"/>
    </source>
</evidence>
<accession>A0A3D8T3F9</accession>
<dbReference type="EMBL" id="PVWQ01000001">
    <property type="protein sequence ID" value="RDW93095.1"/>
    <property type="molecule type" value="Genomic_DNA"/>
</dbReference>
<reference evidence="2 3" key="1">
    <citation type="journal article" date="2018" name="IMA Fungus">
        <title>IMA Genome-F 9: Draft genome sequence of Annulohypoxylon stygium, Aspergillus mulundensis, Berkeleyomyces basicola (syn. Thielaviopsis basicola), Ceratocystis smalleyi, two Cercospora beticola strains, Coleophoma cylindrospora, Fusarium fracticaudum, Phialophora cf. hyalina, and Morchella septimelata.</title>
        <authorList>
            <person name="Wingfield B.D."/>
            <person name="Bills G.F."/>
            <person name="Dong Y."/>
            <person name="Huang W."/>
            <person name="Nel W.J."/>
            <person name="Swalarsk-Parry B.S."/>
            <person name="Vaghefi N."/>
            <person name="Wilken P.M."/>
            <person name="An Z."/>
            <person name="de Beer Z.W."/>
            <person name="De Vos L."/>
            <person name="Chen L."/>
            <person name="Duong T.A."/>
            <person name="Gao Y."/>
            <person name="Hammerbacher A."/>
            <person name="Kikkert J.R."/>
            <person name="Li Y."/>
            <person name="Li H."/>
            <person name="Li K."/>
            <person name="Li Q."/>
            <person name="Liu X."/>
            <person name="Ma X."/>
            <person name="Naidoo K."/>
            <person name="Pethybridge S.J."/>
            <person name="Sun J."/>
            <person name="Steenkamp E.T."/>
            <person name="van der Nest M.A."/>
            <person name="van Wyk S."/>
            <person name="Wingfield M.J."/>
            <person name="Xiong C."/>
            <person name="Yue Q."/>
            <person name="Zhang X."/>
        </authorList>
    </citation>
    <scope>NUCLEOTIDE SEQUENCE [LARGE SCALE GENOMIC DNA]</scope>
    <source>
        <strain evidence="2 3">DSM 5745</strain>
    </source>
</reference>
<name>A0A3D8T3F9_9EURO</name>
<protein>
    <submittedName>
        <fullName evidence="2">Uncharacterized protein</fullName>
    </submittedName>
</protein>
<dbReference type="Proteomes" id="UP000256690">
    <property type="component" value="Unassembled WGS sequence"/>
</dbReference>
<organism evidence="2 3">
    <name type="scientific">Aspergillus mulundensis</name>
    <dbReference type="NCBI Taxonomy" id="1810919"/>
    <lineage>
        <taxon>Eukaryota</taxon>
        <taxon>Fungi</taxon>
        <taxon>Dikarya</taxon>
        <taxon>Ascomycota</taxon>
        <taxon>Pezizomycotina</taxon>
        <taxon>Eurotiomycetes</taxon>
        <taxon>Eurotiomycetidae</taxon>
        <taxon>Eurotiales</taxon>
        <taxon>Aspergillaceae</taxon>
        <taxon>Aspergillus</taxon>
        <taxon>Aspergillus subgen. Nidulantes</taxon>
    </lineage>
</organism>
<keyword evidence="3" id="KW-1185">Reference proteome</keyword>
<keyword evidence="1" id="KW-0472">Membrane</keyword>
<evidence type="ECO:0000256" key="1">
    <source>
        <dbReference type="SAM" id="Phobius"/>
    </source>
</evidence>
<dbReference type="RefSeq" id="XP_026608278.1">
    <property type="nucleotide sequence ID" value="XM_026742433.1"/>
</dbReference>